<sequence length="210" mass="22300">MFTAGGRQGLAASHNWTFTDGALLLTPPSGVPPGTPLSSAEGPPLAVPVYPWAGTATYVPRHPAIRARPPPAGATTMSPTLATISPDWPCQVKAPGSHDWERTAARWLRDLLPARYAGYSTLTRHPVLLARHAQLQVEHEIRAVRVALRTCRAELPTIGVSETVIEGTIKMYAAELEQLNRLARAVRLITEALLGGGGGGTGAGRGWPGR</sequence>
<protein>
    <submittedName>
        <fullName evidence="1">Uncharacterized protein</fullName>
    </submittedName>
</protein>
<evidence type="ECO:0000313" key="2">
    <source>
        <dbReference type="Proteomes" id="UP000599437"/>
    </source>
</evidence>
<evidence type="ECO:0000313" key="1">
    <source>
        <dbReference type="EMBL" id="GHA86505.1"/>
    </source>
</evidence>
<reference evidence="2" key="1">
    <citation type="journal article" date="2019" name="Int. J. Syst. Evol. Microbiol.">
        <title>The Global Catalogue of Microorganisms (GCM) 10K type strain sequencing project: providing services to taxonomists for standard genome sequencing and annotation.</title>
        <authorList>
            <consortium name="The Broad Institute Genomics Platform"/>
            <consortium name="The Broad Institute Genome Sequencing Center for Infectious Disease"/>
            <person name="Wu L."/>
            <person name="Ma J."/>
        </authorList>
    </citation>
    <scope>NUCLEOTIDE SEQUENCE [LARGE SCALE GENOMIC DNA]</scope>
    <source>
        <strain evidence="2">JCM 4737</strain>
    </source>
</reference>
<gene>
    <name evidence="1" type="ORF">GCM10010346_06390</name>
</gene>
<accession>A0ABQ3DI19</accession>
<organism evidence="1 2">
    <name type="scientific">Streptomyces chryseus</name>
    <dbReference type="NCBI Taxonomy" id="68186"/>
    <lineage>
        <taxon>Bacteria</taxon>
        <taxon>Bacillati</taxon>
        <taxon>Actinomycetota</taxon>
        <taxon>Actinomycetes</taxon>
        <taxon>Kitasatosporales</taxon>
        <taxon>Streptomycetaceae</taxon>
        <taxon>Streptomyces</taxon>
    </lineage>
</organism>
<dbReference type="Proteomes" id="UP000599437">
    <property type="component" value="Unassembled WGS sequence"/>
</dbReference>
<name>A0ABQ3DI19_9ACTN</name>
<proteinExistence type="predicted"/>
<keyword evidence="2" id="KW-1185">Reference proteome</keyword>
<comment type="caution">
    <text evidence="1">The sequence shown here is derived from an EMBL/GenBank/DDBJ whole genome shotgun (WGS) entry which is preliminary data.</text>
</comment>
<dbReference type="EMBL" id="BMVO01000001">
    <property type="protein sequence ID" value="GHA86505.1"/>
    <property type="molecule type" value="Genomic_DNA"/>
</dbReference>